<comment type="subcellular location">
    <subcellularLocation>
        <location evidence="1">Cell membrane</location>
        <topology evidence="1">Multi-pass membrane protein</topology>
    </subcellularLocation>
</comment>
<feature type="transmembrane region" description="Helical" evidence="5">
    <location>
        <begin position="277"/>
        <end position="298"/>
    </location>
</feature>
<dbReference type="Pfam" id="PF07690">
    <property type="entry name" value="MFS_1"/>
    <property type="match status" value="1"/>
</dbReference>
<dbReference type="RefSeq" id="WP_123666112.1">
    <property type="nucleotide sequence ID" value="NZ_RJKE01000001.1"/>
</dbReference>
<gene>
    <name evidence="7" type="ORF">EDD29_4316</name>
</gene>
<name>A0A3N1D101_9ACTN</name>
<dbReference type="PROSITE" id="PS50850">
    <property type="entry name" value="MFS"/>
    <property type="match status" value="1"/>
</dbReference>
<dbReference type="AlphaFoldDB" id="A0A3N1D101"/>
<dbReference type="GO" id="GO:0022857">
    <property type="term" value="F:transmembrane transporter activity"/>
    <property type="evidence" value="ECO:0007669"/>
    <property type="project" value="InterPro"/>
</dbReference>
<evidence type="ECO:0000256" key="5">
    <source>
        <dbReference type="SAM" id="Phobius"/>
    </source>
</evidence>
<protein>
    <submittedName>
        <fullName evidence="7">Na+/melibiose symporter-like transporter</fullName>
    </submittedName>
</protein>
<feature type="transmembrane region" description="Helical" evidence="5">
    <location>
        <begin position="51"/>
        <end position="71"/>
    </location>
</feature>
<evidence type="ECO:0000259" key="6">
    <source>
        <dbReference type="PROSITE" id="PS50850"/>
    </source>
</evidence>
<evidence type="ECO:0000313" key="8">
    <source>
        <dbReference type="Proteomes" id="UP000272400"/>
    </source>
</evidence>
<feature type="domain" description="Major facilitator superfamily (MFS) profile" evidence="6">
    <location>
        <begin position="21"/>
        <end position="420"/>
    </location>
</feature>
<feature type="transmembrane region" description="Helical" evidence="5">
    <location>
        <begin position="366"/>
        <end position="385"/>
    </location>
</feature>
<keyword evidence="8" id="KW-1185">Reference proteome</keyword>
<evidence type="ECO:0000313" key="7">
    <source>
        <dbReference type="EMBL" id="ROO86738.1"/>
    </source>
</evidence>
<reference evidence="7 8" key="1">
    <citation type="submission" date="2018-11" db="EMBL/GenBank/DDBJ databases">
        <title>Sequencing the genomes of 1000 actinobacteria strains.</title>
        <authorList>
            <person name="Klenk H.-P."/>
        </authorList>
    </citation>
    <scope>NUCLEOTIDE SEQUENCE [LARGE SCALE GENOMIC DNA]</scope>
    <source>
        <strain evidence="7 8">DSM 44254</strain>
    </source>
</reference>
<dbReference type="Proteomes" id="UP000272400">
    <property type="component" value="Unassembled WGS sequence"/>
</dbReference>
<feature type="transmembrane region" description="Helical" evidence="5">
    <location>
        <begin position="21"/>
        <end position="39"/>
    </location>
</feature>
<feature type="transmembrane region" description="Helical" evidence="5">
    <location>
        <begin position="305"/>
        <end position="326"/>
    </location>
</feature>
<proteinExistence type="predicted"/>
<evidence type="ECO:0000256" key="4">
    <source>
        <dbReference type="ARBA" id="ARBA00023136"/>
    </source>
</evidence>
<feature type="transmembrane region" description="Helical" evidence="5">
    <location>
        <begin position="397"/>
        <end position="417"/>
    </location>
</feature>
<dbReference type="OrthoDB" id="3717977at2"/>
<dbReference type="Gene3D" id="1.20.1250.20">
    <property type="entry name" value="MFS general substrate transporter like domains"/>
    <property type="match status" value="1"/>
</dbReference>
<comment type="caution">
    <text evidence="7">The sequence shown here is derived from an EMBL/GenBank/DDBJ whole genome shotgun (WGS) entry which is preliminary data.</text>
</comment>
<dbReference type="GO" id="GO:0005886">
    <property type="term" value="C:plasma membrane"/>
    <property type="evidence" value="ECO:0007669"/>
    <property type="project" value="UniProtKB-SubCell"/>
</dbReference>
<dbReference type="EMBL" id="RJKE01000001">
    <property type="protein sequence ID" value="ROO86738.1"/>
    <property type="molecule type" value="Genomic_DNA"/>
</dbReference>
<organism evidence="7 8">
    <name type="scientific">Actinocorallia herbida</name>
    <dbReference type="NCBI Taxonomy" id="58109"/>
    <lineage>
        <taxon>Bacteria</taxon>
        <taxon>Bacillati</taxon>
        <taxon>Actinomycetota</taxon>
        <taxon>Actinomycetes</taxon>
        <taxon>Streptosporangiales</taxon>
        <taxon>Thermomonosporaceae</taxon>
        <taxon>Actinocorallia</taxon>
    </lineage>
</organism>
<dbReference type="InterPro" id="IPR036259">
    <property type="entry name" value="MFS_trans_sf"/>
</dbReference>
<evidence type="ECO:0000256" key="3">
    <source>
        <dbReference type="ARBA" id="ARBA00022989"/>
    </source>
</evidence>
<dbReference type="InterPro" id="IPR020846">
    <property type="entry name" value="MFS_dom"/>
</dbReference>
<feature type="transmembrane region" description="Helical" evidence="5">
    <location>
        <begin position="332"/>
        <end position="354"/>
    </location>
</feature>
<feature type="transmembrane region" description="Helical" evidence="5">
    <location>
        <begin position="152"/>
        <end position="173"/>
    </location>
</feature>
<dbReference type="PANTHER" id="PTHR23528">
    <property type="match status" value="1"/>
</dbReference>
<evidence type="ECO:0000256" key="2">
    <source>
        <dbReference type="ARBA" id="ARBA00022692"/>
    </source>
</evidence>
<keyword evidence="2 5" id="KW-0812">Transmembrane</keyword>
<feature type="transmembrane region" description="Helical" evidence="5">
    <location>
        <begin position="91"/>
        <end position="107"/>
    </location>
</feature>
<feature type="transmembrane region" description="Helical" evidence="5">
    <location>
        <begin position="113"/>
        <end position="131"/>
    </location>
</feature>
<feature type="transmembrane region" description="Helical" evidence="5">
    <location>
        <begin position="179"/>
        <end position="199"/>
    </location>
</feature>
<dbReference type="PANTHER" id="PTHR23528:SF1">
    <property type="entry name" value="MAJOR FACILITATOR SUPERFAMILY (MFS) PROFILE DOMAIN-CONTAINING PROTEIN"/>
    <property type="match status" value="1"/>
</dbReference>
<feature type="transmembrane region" description="Helical" evidence="5">
    <location>
        <begin position="241"/>
        <end position="257"/>
    </location>
</feature>
<dbReference type="SUPFAM" id="SSF103473">
    <property type="entry name" value="MFS general substrate transporter"/>
    <property type="match status" value="1"/>
</dbReference>
<keyword evidence="3 5" id="KW-1133">Transmembrane helix</keyword>
<sequence>MPKAHAPRQEQARSGPGGARIVFLVALAVFAQESAWNFYDAQVPPLLKEHIASAALIGLIMGMDNFLGLFIQPWIGNLSDRTRTRRGRRMPFLLVGMPVAALLFVLIPHAPTLPLLVAAVFCFALVGNTFKPVAEALMPDYVSPRRRSEANAVVKIAIGLTVIVSALISIFLIDDHPALAFAVPAALMLASTTVLGLTVRDSESPGYRAALAADAARAETDRHPTVRESVRDIFADRDRSRVLLIVIIFLFAGAWAASRAHITTYGTQTLGLTRGEAGGLALPAGLVFLAAAYPVALLARRLGRVRVITGGMLLFVVSMVLGTGAGDATLTMVAMSVGAIGYAGFAVNAVVLLWDLAPSDELVGTYAGIYTLGSSSGAFLGPAIVGAMVDLTGWDLMLLDVAALAALAVIAALGLAAHRRRHALTPQEGL</sequence>
<evidence type="ECO:0000256" key="1">
    <source>
        <dbReference type="ARBA" id="ARBA00004651"/>
    </source>
</evidence>
<accession>A0A3N1D101</accession>
<dbReference type="InterPro" id="IPR011701">
    <property type="entry name" value="MFS"/>
</dbReference>
<keyword evidence="4 5" id="KW-0472">Membrane</keyword>